<organism evidence="14 15">
    <name type="scientific">Gossypium anomalum</name>
    <dbReference type="NCBI Taxonomy" id="47600"/>
    <lineage>
        <taxon>Eukaryota</taxon>
        <taxon>Viridiplantae</taxon>
        <taxon>Streptophyta</taxon>
        <taxon>Embryophyta</taxon>
        <taxon>Tracheophyta</taxon>
        <taxon>Spermatophyta</taxon>
        <taxon>Magnoliopsida</taxon>
        <taxon>eudicotyledons</taxon>
        <taxon>Gunneridae</taxon>
        <taxon>Pentapetalae</taxon>
        <taxon>rosids</taxon>
        <taxon>malvids</taxon>
        <taxon>Malvales</taxon>
        <taxon>Malvaceae</taxon>
        <taxon>Malvoideae</taxon>
        <taxon>Gossypium</taxon>
    </lineage>
</organism>
<dbReference type="GO" id="GO:0015074">
    <property type="term" value="P:DNA integration"/>
    <property type="evidence" value="ECO:0007669"/>
    <property type="project" value="UniProtKB-KW"/>
</dbReference>
<dbReference type="Gene3D" id="3.30.420.10">
    <property type="entry name" value="Ribonuclease H-like superfamily/Ribonuclease H"/>
    <property type="match status" value="1"/>
</dbReference>
<dbReference type="PANTHER" id="PTHR37984:SF5">
    <property type="entry name" value="PROTEIN NYNRIN-LIKE"/>
    <property type="match status" value="1"/>
</dbReference>
<keyword evidence="8" id="KW-0548">Nucleotidyltransferase</keyword>
<dbReference type="PROSITE" id="PS50878">
    <property type="entry name" value="RT_POL"/>
    <property type="match status" value="1"/>
</dbReference>
<evidence type="ECO:0000256" key="8">
    <source>
        <dbReference type="ARBA" id="ARBA00022932"/>
    </source>
</evidence>
<dbReference type="InterPro" id="IPR001584">
    <property type="entry name" value="Integrase_cat-core"/>
</dbReference>
<dbReference type="InterPro" id="IPR043128">
    <property type="entry name" value="Rev_trsase/Diguanyl_cyclase"/>
</dbReference>
<dbReference type="SUPFAM" id="SSF56672">
    <property type="entry name" value="DNA/RNA polymerases"/>
    <property type="match status" value="1"/>
</dbReference>
<evidence type="ECO:0000256" key="6">
    <source>
        <dbReference type="ARBA" id="ARBA00022908"/>
    </source>
</evidence>
<evidence type="ECO:0000256" key="10">
    <source>
        <dbReference type="ARBA" id="ARBA00023172"/>
    </source>
</evidence>
<dbReference type="InterPro" id="IPR012337">
    <property type="entry name" value="RNaseH-like_sf"/>
</dbReference>
<dbReference type="GO" id="GO:0006508">
    <property type="term" value="P:proteolysis"/>
    <property type="evidence" value="ECO:0007669"/>
    <property type="project" value="UniProtKB-KW"/>
</dbReference>
<evidence type="ECO:0000256" key="11">
    <source>
        <dbReference type="ARBA" id="ARBA00023268"/>
    </source>
</evidence>
<dbReference type="EMBL" id="JAHUZN010000005">
    <property type="protein sequence ID" value="KAG8494383.1"/>
    <property type="molecule type" value="Genomic_DNA"/>
</dbReference>
<keyword evidence="10" id="KW-0233">DNA recombination</keyword>
<dbReference type="FunFam" id="3.30.70.270:FF:000020">
    <property type="entry name" value="Transposon Tf2-6 polyprotein-like Protein"/>
    <property type="match status" value="1"/>
</dbReference>
<sequence length="749" mass="87326">MDLMNRIFQPYLDQFVVVFIDDILVYSKSEKDHEQHLRIILQILREKQLYGKLSKCEFWLSEVVFLGHVVSADGIRVDPNKIEAVIQWKVPKNVSEVRSFLGLAGYYRRFVNGFSKIALPMTKLLQKNIPFVWNEQCQKSFEALKRMLTEAPVLTLPESERDFVVYSDASLSGLGCVLMQNGKVIAYASWKANVVADALSRKAAIELRAMFAQPSITEDGSLLTELRIKPVIFDRIRSAQLEDDKLLKKKEMIQNGTTENFSIDGNDCLRFQNRLCIPTNSDMKELILREAHNSPFALHPGGMKMYRDLRELYWWPGMKKDITEYVANCLTCQRVKAEHQVPSGLLQPINIPEWKWDRITMDFVTGLPMSTSKKNAIWVIVDRLTKSAHFLAVRTDWSLKKLAEVYVREIVRLHGIPKSIISDRDPRFTSRFWKQLHESFGTRLHFSTAFHPQTDGQSERVIQILEDMLRACMIDFESNWEYYLSLAEFVYNNSFQSSIQMAPYEALYGRRCRSPVCWTELNEKKMIGPELVQEMEGTVKKIRERLKTAFDRQKSYADLKRRDIEYSVRDKVFLKVSPWKKILRFGQKGKLSPRFIGPYEVIERIGPVAYRLALPPELQKMHDVFHISMLRRYRSDPSHVITTENVEIRPNLSYEEEPVEILAREVKELRNKRIPLVKVLWRSHSVEEATWEPEETMRSQYPHLFSANVALDTSSKKGKEKELEVLGYSDLESMRHYVSTTVKVPDLFR</sequence>
<dbReference type="Pfam" id="PF24626">
    <property type="entry name" value="SH3_Tf2-1"/>
    <property type="match status" value="1"/>
</dbReference>
<keyword evidence="1" id="KW-0645">Protease</keyword>
<keyword evidence="3" id="KW-0064">Aspartyl protease</keyword>
<evidence type="ECO:0008006" key="16">
    <source>
        <dbReference type="Google" id="ProtNLM"/>
    </source>
</evidence>
<gene>
    <name evidence="14" type="ORF">CXB51_012058</name>
</gene>
<keyword evidence="15" id="KW-1185">Reference proteome</keyword>
<evidence type="ECO:0000256" key="7">
    <source>
        <dbReference type="ARBA" id="ARBA00022918"/>
    </source>
</evidence>
<evidence type="ECO:0000313" key="14">
    <source>
        <dbReference type="EMBL" id="KAG8494383.1"/>
    </source>
</evidence>
<feature type="domain" description="Reverse transcriptase" evidence="12">
    <location>
        <begin position="1"/>
        <end position="70"/>
    </location>
</feature>
<feature type="domain" description="Integrase catalytic" evidence="13">
    <location>
        <begin position="344"/>
        <end position="511"/>
    </location>
</feature>
<evidence type="ECO:0000256" key="5">
    <source>
        <dbReference type="ARBA" id="ARBA00022842"/>
    </source>
</evidence>
<dbReference type="SUPFAM" id="SSF54160">
    <property type="entry name" value="Chromo domain-like"/>
    <property type="match status" value="1"/>
</dbReference>
<keyword evidence="2" id="KW-0479">Metal-binding</keyword>
<reference evidence="14 15" key="1">
    <citation type="journal article" date="2021" name="bioRxiv">
        <title>The Gossypium anomalum genome as a resource for cotton improvement and evolutionary analysis of hybrid incompatibility.</title>
        <authorList>
            <person name="Grover C.E."/>
            <person name="Yuan D."/>
            <person name="Arick M.A."/>
            <person name="Miller E.R."/>
            <person name="Hu G."/>
            <person name="Peterson D.G."/>
            <person name="Wendel J.F."/>
            <person name="Udall J.A."/>
        </authorList>
    </citation>
    <scope>NUCLEOTIDE SEQUENCE [LARGE SCALE GENOMIC DNA]</scope>
    <source>
        <strain evidence="14">JFW-Udall</strain>
        <tissue evidence="14">Leaf</tissue>
    </source>
</reference>
<dbReference type="GO" id="GO:0003964">
    <property type="term" value="F:RNA-directed DNA polymerase activity"/>
    <property type="evidence" value="ECO:0007669"/>
    <property type="project" value="UniProtKB-KW"/>
</dbReference>
<evidence type="ECO:0000256" key="1">
    <source>
        <dbReference type="ARBA" id="ARBA00022670"/>
    </source>
</evidence>
<dbReference type="Pfam" id="PF00078">
    <property type="entry name" value="RVT_1"/>
    <property type="match status" value="1"/>
</dbReference>
<keyword evidence="8" id="KW-0808">Transferase</keyword>
<dbReference type="GO" id="GO:0046872">
    <property type="term" value="F:metal ion binding"/>
    <property type="evidence" value="ECO:0007669"/>
    <property type="project" value="UniProtKB-KW"/>
</dbReference>
<accession>A0A8J5Z4Y9</accession>
<dbReference type="InterPro" id="IPR041588">
    <property type="entry name" value="Integrase_H2C2"/>
</dbReference>
<dbReference type="InterPro" id="IPR041577">
    <property type="entry name" value="RT_RNaseH_2"/>
</dbReference>
<dbReference type="AlphaFoldDB" id="A0A8J5Z4Y9"/>
<dbReference type="GO" id="GO:0006310">
    <property type="term" value="P:DNA recombination"/>
    <property type="evidence" value="ECO:0007669"/>
    <property type="project" value="UniProtKB-KW"/>
</dbReference>
<dbReference type="InterPro" id="IPR000477">
    <property type="entry name" value="RT_dom"/>
</dbReference>
<dbReference type="InterPro" id="IPR056924">
    <property type="entry name" value="SH3_Tf2-1"/>
</dbReference>
<evidence type="ECO:0000256" key="9">
    <source>
        <dbReference type="ARBA" id="ARBA00023125"/>
    </source>
</evidence>
<dbReference type="SUPFAM" id="SSF53098">
    <property type="entry name" value="Ribonuclease H-like"/>
    <property type="match status" value="1"/>
</dbReference>
<dbReference type="InterPro" id="IPR050951">
    <property type="entry name" value="Retrovirus_Pol_polyprotein"/>
</dbReference>
<dbReference type="InterPro" id="IPR016197">
    <property type="entry name" value="Chromo-like_dom_sf"/>
</dbReference>
<keyword evidence="11" id="KW-0511">Multifunctional enzyme</keyword>
<keyword evidence="8" id="KW-0239">DNA-directed DNA polymerase</keyword>
<keyword evidence="5" id="KW-0460">Magnesium</keyword>
<dbReference type="InterPro" id="IPR043502">
    <property type="entry name" value="DNA/RNA_pol_sf"/>
</dbReference>
<dbReference type="PANTHER" id="PTHR37984">
    <property type="entry name" value="PROTEIN CBG26694"/>
    <property type="match status" value="1"/>
</dbReference>
<dbReference type="GO" id="GO:0003677">
    <property type="term" value="F:DNA binding"/>
    <property type="evidence" value="ECO:0007669"/>
    <property type="project" value="UniProtKB-KW"/>
</dbReference>
<dbReference type="Proteomes" id="UP000701853">
    <property type="component" value="Chromosome 5"/>
</dbReference>
<dbReference type="InterPro" id="IPR036397">
    <property type="entry name" value="RNaseH_sf"/>
</dbReference>
<protein>
    <recommendedName>
        <fullName evidence="16">DNA/RNA polymerases superfamily protein</fullName>
    </recommendedName>
</protein>
<keyword evidence="7" id="KW-0695">RNA-directed DNA polymerase</keyword>
<dbReference type="CDD" id="cd01647">
    <property type="entry name" value="RT_LTR"/>
    <property type="match status" value="1"/>
</dbReference>
<dbReference type="GO" id="GO:0004190">
    <property type="term" value="F:aspartic-type endopeptidase activity"/>
    <property type="evidence" value="ECO:0007669"/>
    <property type="project" value="UniProtKB-KW"/>
</dbReference>
<keyword evidence="4" id="KW-0378">Hydrolase</keyword>
<keyword evidence="6" id="KW-0229">DNA integration</keyword>
<evidence type="ECO:0000313" key="15">
    <source>
        <dbReference type="Proteomes" id="UP000701853"/>
    </source>
</evidence>
<dbReference type="OrthoDB" id="1714035at2759"/>
<dbReference type="Gene3D" id="1.10.340.70">
    <property type="match status" value="1"/>
</dbReference>
<keyword evidence="9" id="KW-0238">DNA-binding</keyword>
<dbReference type="Pfam" id="PF17919">
    <property type="entry name" value="RT_RNaseH_2"/>
    <property type="match status" value="1"/>
</dbReference>
<evidence type="ECO:0000256" key="4">
    <source>
        <dbReference type="ARBA" id="ARBA00022801"/>
    </source>
</evidence>
<proteinExistence type="predicted"/>
<comment type="caution">
    <text evidence="14">The sequence shown here is derived from an EMBL/GenBank/DDBJ whole genome shotgun (WGS) entry which is preliminary data.</text>
</comment>
<dbReference type="GO" id="GO:0003887">
    <property type="term" value="F:DNA-directed DNA polymerase activity"/>
    <property type="evidence" value="ECO:0007669"/>
    <property type="project" value="UniProtKB-KW"/>
</dbReference>
<evidence type="ECO:0000259" key="13">
    <source>
        <dbReference type="PROSITE" id="PS50994"/>
    </source>
</evidence>
<dbReference type="Gene3D" id="3.30.70.270">
    <property type="match status" value="2"/>
</dbReference>
<evidence type="ECO:0000256" key="2">
    <source>
        <dbReference type="ARBA" id="ARBA00022723"/>
    </source>
</evidence>
<dbReference type="Pfam" id="PF17921">
    <property type="entry name" value="Integrase_H2C2"/>
    <property type="match status" value="1"/>
</dbReference>
<evidence type="ECO:0000259" key="12">
    <source>
        <dbReference type="PROSITE" id="PS50878"/>
    </source>
</evidence>
<name>A0A8J5Z4Y9_9ROSI</name>
<evidence type="ECO:0000256" key="3">
    <source>
        <dbReference type="ARBA" id="ARBA00022750"/>
    </source>
</evidence>
<dbReference type="PROSITE" id="PS50994">
    <property type="entry name" value="INTEGRASE"/>
    <property type="match status" value="1"/>
</dbReference>